<feature type="compositionally biased region" description="Low complexity" evidence="6">
    <location>
        <begin position="717"/>
        <end position="739"/>
    </location>
</feature>
<feature type="compositionally biased region" description="Low complexity" evidence="6">
    <location>
        <begin position="217"/>
        <end position="235"/>
    </location>
</feature>
<feature type="compositionally biased region" description="Low complexity" evidence="6">
    <location>
        <begin position="811"/>
        <end position="824"/>
    </location>
</feature>
<dbReference type="AlphaFoldDB" id="A0A1R0GP39"/>
<dbReference type="EMBL" id="LSSL01005851">
    <property type="protein sequence ID" value="OLY78639.1"/>
    <property type="molecule type" value="Genomic_DNA"/>
</dbReference>
<comment type="caution">
    <text evidence="8">The sequence shown here is derived from an EMBL/GenBank/DDBJ whole genome shotgun (WGS) entry which is preliminary data.</text>
</comment>
<evidence type="ECO:0000256" key="4">
    <source>
        <dbReference type="ARBA" id="ARBA00023242"/>
    </source>
</evidence>
<keyword evidence="9" id="KW-1185">Reference proteome</keyword>
<keyword evidence="3" id="KW-0804">Transcription</keyword>
<feature type="region of interest" description="Disordered" evidence="6">
    <location>
        <begin position="708"/>
        <end position="739"/>
    </location>
</feature>
<dbReference type="GO" id="GO:0005634">
    <property type="term" value="C:nucleus"/>
    <property type="evidence" value="ECO:0007669"/>
    <property type="project" value="UniProtKB-SubCell"/>
</dbReference>
<protein>
    <recommendedName>
        <fullName evidence="1">Protein AF-9 homolog</fullName>
    </recommendedName>
</protein>
<dbReference type="Proteomes" id="UP000187455">
    <property type="component" value="Unassembled WGS sequence"/>
</dbReference>
<feature type="compositionally biased region" description="Polar residues" evidence="6">
    <location>
        <begin position="614"/>
        <end position="652"/>
    </location>
</feature>
<keyword evidence="2" id="KW-0805">Transcription regulation</keyword>
<dbReference type="GO" id="GO:0000785">
    <property type="term" value="C:chromatin"/>
    <property type="evidence" value="ECO:0007669"/>
    <property type="project" value="UniProtKB-ARBA"/>
</dbReference>
<name>A0A1R0GP39_9FUNG</name>
<feature type="region of interest" description="Disordered" evidence="6">
    <location>
        <begin position="535"/>
        <end position="661"/>
    </location>
</feature>
<feature type="region of interest" description="Disordered" evidence="6">
    <location>
        <begin position="146"/>
        <end position="520"/>
    </location>
</feature>
<sequence length="1019" mass="112414">MGSESNTKIILNVKTTKKPAHGGEIDVDSGFPLYNWSVTLLEGRPGFDNNSRALPYVKQVEFHLHETFPKPVRILKRPPYVISEKGWGEFELVIVIHFNDPYLVPMEITHDLCFSKGSEYIEKYSKDIGVVSSEFLALLNRRPNISNKTLPSKRPTVSRKGVPKSNINAFSSKKNNYSSSPSSDSVSSDYSSSSSSPEKSRERNYKGKRNVSGVELPSIRKTSNSSRSRSGPDSPDYYSLEISEKHRGTYPEEGSIRRKQDSIQGKIDKIKDSSLHVSKTRTDSQTVKKRAKLDAGSSPGNTPEHSTLSGTKDASSSVSEDNSKHGYSSENLEKSSPLDASVKKNNRKSANPKQKASFISKLKTKTVREYMSKPLPGTQLNNSRNNSHSSKLAPPLDSNLVNAKSKDGSIQTAESGVSVTKNSPSHKSILRRENFSPDSISSESHRKGPLSVAPTNGDSINNLSKSFNRPEQVKSSSKKIIVEGAGVKPLRSKVRSEMSNHPSSLVPSKSRPISRLGSISPDSIDLKAIKGKFGLSSDQIKQSQNSKSNPREKLNNELSKPNRGTGLYSKRKPVSNLFSQDSLKGSNIGENTPKLISRNSPPSNNTPKLKRSNDSTVYRQNNSESKSAQKSPQYESNFKSISDTPHISSKGSHNVDSRVTKRARVRGIGRFSAGTSRGSDSFELSNLQKVVNADGTNSLYQYEDSKISKSRHLSPTNSNSSGYSCYSGVSESSSGSVSNISFENETKRIKGDDHTFGKHFNVKDTLPDRYSQPSISDISVENLCPRSPRDLSSIESIQKTTTTSDLKRKNSSSLSSFNLPSNKSISPESGDNLISKKNTSSIPLYNVIEGSELLNSKSNLKDSKPVEDRACISPRDLSCLSINGAYLSKDIKLDINKGFEGNRFPEKTSQDNNPCPTERVKLLQSICEFMENLDESELERVVEVLHKYSLQAALENVSLNKDITDKDFLHSERTRVKEELIANAVRKVKDEGYFECDLEQLSDEALDSVYSLLKVGIKI</sequence>
<dbReference type="InterPro" id="IPR005033">
    <property type="entry name" value="YEATS"/>
</dbReference>
<reference evidence="8 9" key="1">
    <citation type="journal article" date="2016" name="Mol. Biol. Evol.">
        <title>Genome-Wide Survey of Gut Fungi (Harpellales) Reveals the First Horizontally Transferred Ubiquitin Gene from a Mosquito Host.</title>
        <authorList>
            <person name="Wang Y."/>
            <person name="White M.M."/>
            <person name="Kvist S."/>
            <person name="Moncalvo J.M."/>
        </authorList>
    </citation>
    <scope>NUCLEOTIDE SEQUENCE [LARGE SCALE GENOMIC DNA]</scope>
    <source>
        <strain evidence="8 9">ALG-7-W6</strain>
    </source>
</reference>
<evidence type="ECO:0000259" key="7">
    <source>
        <dbReference type="PROSITE" id="PS51037"/>
    </source>
</evidence>
<feature type="compositionally biased region" description="Polar residues" evidence="6">
    <location>
        <begin position="536"/>
        <end position="548"/>
    </location>
</feature>
<dbReference type="InterPro" id="IPR038704">
    <property type="entry name" value="YEAST_sf"/>
</dbReference>
<feature type="compositionally biased region" description="Polar residues" evidence="6">
    <location>
        <begin position="453"/>
        <end position="475"/>
    </location>
</feature>
<dbReference type="GO" id="GO:0003743">
    <property type="term" value="F:translation initiation factor activity"/>
    <property type="evidence" value="ECO:0007669"/>
    <property type="project" value="UniProtKB-KW"/>
</dbReference>
<organism evidence="8 9">
    <name type="scientific">Smittium mucronatum</name>
    <dbReference type="NCBI Taxonomy" id="133383"/>
    <lineage>
        <taxon>Eukaryota</taxon>
        <taxon>Fungi</taxon>
        <taxon>Fungi incertae sedis</taxon>
        <taxon>Zoopagomycota</taxon>
        <taxon>Kickxellomycotina</taxon>
        <taxon>Harpellomycetes</taxon>
        <taxon>Harpellales</taxon>
        <taxon>Legeriomycetaceae</taxon>
        <taxon>Smittium</taxon>
    </lineage>
</organism>
<dbReference type="PANTHER" id="PTHR47573">
    <property type="entry name" value="PROTEIN AF-9 HOMOLOG"/>
    <property type="match status" value="1"/>
</dbReference>
<dbReference type="InterPro" id="IPR055129">
    <property type="entry name" value="YEATS_dom"/>
</dbReference>
<evidence type="ECO:0000256" key="6">
    <source>
        <dbReference type="SAM" id="MobiDB-lite"/>
    </source>
</evidence>
<feature type="domain" description="YEATS" evidence="7">
    <location>
        <begin position="1"/>
        <end position="142"/>
    </location>
</feature>
<evidence type="ECO:0000313" key="8">
    <source>
        <dbReference type="EMBL" id="OLY78639.1"/>
    </source>
</evidence>
<dbReference type="Pfam" id="PF03366">
    <property type="entry name" value="YEATS"/>
    <property type="match status" value="1"/>
</dbReference>
<gene>
    <name evidence="8" type="ORF">AYI68_g7307</name>
</gene>
<feature type="compositionally biased region" description="Polar residues" evidence="6">
    <location>
        <begin position="497"/>
        <end position="507"/>
    </location>
</feature>
<evidence type="ECO:0000256" key="3">
    <source>
        <dbReference type="ARBA" id="ARBA00023163"/>
    </source>
</evidence>
<dbReference type="GO" id="GO:0006355">
    <property type="term" value="P:regulation of DNA-templated transcription"/>
    <property type="evidence" value="ECO:0007669"/>
    <property type="project" value="InterPro"/>
</dbReference>
<feature type="compositionally biased region" description="Polar residues" evidence="6">
    <location>
        <begin position="597"/>
        <end position="607"/>
    </location>
</feature>
<feature type="compositionally biased region" description="Polar residues" evidence="6">
    <location>
        <begin position="378"/>
        <end position="390"/>
    </location>
</feature>
<feature type="compositionally biased region" description="Polar residues" evidence="6">
    <location>
        <begin position="408"/>
        <end position="426"/>
    </location>
</feature>
<feature type="region of interest" description="Disordered" evidence="6">
    <location>
        <begin position="752"/>
        <end position="833"/>
    </location>
</feature>
<feature type="compositionally biased region" description="Basic and acidic residues" evidence="6">
    <location>
        <begin position="242"/>
        <end position="274"/>
    </location>
</feature>
<evidence type="ECO:0000256" key="5">
    <source>
        <dbReference type="PROSITE-ProRule" id="PRU00376"/>
    </source>
</evidence>
<comment type="subcellular location">
    <subcellularLocation>
        <location evidence="5">Nucleus</location>
    </subcellularLocation>
</comment>
<feature type="compositionally biased region" description="Polar residues" evidence="6">
    <location>
        <begin position="793"/>
        <end position="803"/>
    </location>
</feature>
<keyword evidence="8" id="KW-0396">Initiation factor</keyword>
<dbReference type="PROSITE" id="PS51037">
    <property type="entry name" value="YEATS"/>
    <property type="match status" value="1"/>
</dbReference>
<evidence type="ECO:0000256" key="2">
    <source>
        <dbReference type="ARBA" id="ARBA00023015"/>
    </source>
</evidence>
<feature type="compositionally biased region" description="Polar residues" evidence="6">
    <location>
        <begin position="576"/>
        <end position="590"/>
    </location>
</feature>
<evidence type="ECO:0000256" key="1">
    <source>
        <dbReference type="ARBA" id="ARBA00022408"/>
    </source>
</evidence>
<dbReference type="PANTHER" id="PTHR47573:SF1">
    <property type="entry name" value="PROTEIN AF-9 HOMOLOG"/>
    <property type="match status" value="1"/>
</dbReference>
<feature type="compositionally biased region" description="Low complexity" evidence="6">
    <location>
        <begin position="171"/>
        <end position="197"/>
    </location>
</feature>
<keyword evidence="4 5" id="KW-0539">Nucleus</keyword>
<dbReference type="STRING" id="133383.A0A1R0GP39"/>
<dbReference type="OrthoDB" id="1741717at2759"/>
<feature type="compositionally biased region" description="Polar residues" evidence="6">
    <location>
        <begin position="298"/>
        <end position="330"/>
    </location>
</feature>
<proteinExistence type="predicted"/>
<keyword evidence="8" id="KW-0648">Protein biosynthesis</keyword>
<feature type="compositionally biased region" description="Basic and acidic residues" evidence="6">
    <location>
        <begin position="752"/>
        <end position="767"/>
    </location>
</feature>
<dbReference type="CDD" id="cd16905">
    <property type="entry name" value="YEATS_Taf14_like"/>
    <property type="match status" value="1"/>
</dbReference>
<accession>A0A1R0GP39</accession>
<dbReference type="Gene3D" id="2.60.40.1970">
    <property type="entry name" value="YEATS domain"/>
    <property type="match status" value="1"/>
</dbReference>
<evidence type="ECO:0000313" key="9">
    <source>
        <dbReference type="Proteomes" id="UP000187455"/>
    </source>
</evidence>